<dbReference type="InterPro" id="IPR000092">
    <property type="entry name" value="Polyprenyl_synt"/>
</dbReference>
<feature type="transmembrane region" description="Helical" evidence="16">
    <location>
        <begin position="543"/>
        <end position="561"/>
    </location>
</feature>
<feature type="transmembrane region" description="Helical" evidence="16">
    <location>
        <begin position="395"/>
        <end position="415"/>
    </location>
</feature>
<evidence type="ECO:0000256" key="13">
    <source>
        <dbReference type="ARBA" id="ARBA00023136"/>
    </source>
</evidence>
<dbReference type="SUPFAM" id="SSF48576">
    <property type="entry name" value="Terpenoid synthases"/>
    <property type="match status" value="1"/>
</dbReference>
<keyword evidence="9" id="KW-0106">Calcium</keyword>
<dbReference type="Gene3D" id="1.10.600.10">
    <property type="entry name" value="Farnesyl Diphosphate Synthase"/>
    <property type="match status" value="1"/>
</dbReference>
<evidence type="ECO:0000259" key="17">
    <source>
        <dbReference type="Pfam" id="PF00520"/>
    </source>
</evidence>
<comment type="caution">
    <text evidence="18">The sequence shown here is derived from an EMBL/GenBank/DDBJ whole genome shotgun (WGS) entry which is preliminary data.</text>
</comment>
<dbReference type="Proteomes" id="UP000681722">
    <property type="component" value="Unassembled WGS sequence"/>
</dbReference>
<dbReference type="PROSITE" id="PS50088">
    <property type="entry name" value="ANK_REPEAT"/>
    <property type="match status" value="3"/>
</dbReference>
<evidence type="ECO:0000256" key="10">
    <source>
        <dbReference type="ARBA" id="ARBA00022842"/>
    </source>
</evidence>
<dbReference type="GO" id="GO:0005886">
    <property type="term" value="C:plasma membrane"/>
    <property type="evidence" value="ECO:0007669"/>
    <property type="project" value="UniProtKB-SubCell"/>
</dbReference>
<dbReference type="GO" id="GO:0004659">
    <property type="term" value="F:prenyltransferase activity"/>
    <property type="evidence" value="ECO:0007669"/>
    <property type="project" value="InterPro"/>
</dbReference>
<keyword evidence="20" id="KW-1185">Reference proteome</keyword>
<evidence type="ECO:0000256" key="2">
    <source>
        <dbReference type="ARBA" id="ARBA00022448"/>
    </source>
</evidence>
<feature type="repeat" description="ANK" evidence="15">
    <location>
        <begin position="231"/>
        <end position="263"/>
    </location>
</feature>
<keyword evidence="12" id="KW-0406">Ion transport</keyword>
<evidence type="ECO:0000256" key="6">
    <source>
        <dbReference type="ARBA" id="ARBA00022692"/>
    </source>
</evidence>
<accession>A0A813ZV44</accession>
<feature type="repeat" description="ANK" evidence="15">
    <location>
        <begin position="163"/>
        <end position="189"/>
    </location>
</feature>
<keyword evidence="11 16" id="KW-1133">Transmembrane helix</keyword>
<dbReference type="InterPro" id="IPR036770">
    <property type="entry name" value="Ankyrin_rpt-contain_sf"/>
</dbReference>
<dbReference type="GO" id="GO:0098703">
    <property type="term" value="P:calcium ion import across plasma membrane"/>
    <property type="evidence" value="ECO:0007669"/>
    <property type="project" value="TreeGrafter"/>
</dbReference>
<evidence type="ECO:0000256" key="7">
    <source>
        <dbReference type="ARBA" id="ARBA00022723"/>
    </source>
</evidence>
<evidence type="ECO:0000256" key="8">
    <source>
        <dbReference type="ARBA" id="ARBA00022737"/>
    </source>
</evidence>
<feature type="transmembrane region" description="Helical" evidence="16">
    <location>
        <begin position="567"/>
        <end position="587"/>
    </location>
</feature>
<dbReference type="EMBL" id="CAJOBC010001568">
    <property type="protein sequence ID" value="CAF3685801.1"/>
    <property type="molecule type" value="Genomic_DNA"/>
</dbReference>
<dbReference type="Pfam" id="PF12796">
    <property type="entry name" value="Ank_2"/>
    <property type="match status" value="1"/>
</dbReference>
<dbReference type="Proteomes" id="UP000663829">
    <property type="component" value="Unassembled WGS sequence"/>
</dbReference>
<keyword evidence="5" id="KW-0107">Calcium channel</keyword>
<evidence type="ECO:0000256" key="4">
    <source>
        <dbReference type="ARBA" id="ARBA00022568"/>
    </source>
</evidence>
<dbReference type="SMART" id="SM00248">
    <property type="entry name" value="ANK"/>
    <property type="match status" value="5"/>
</dbReference>
<dbReference type="EMBL" id="CAJNOQ010001568">
    <property type="protein sequence ID" value="CAF0903676.1"/>
    <property type="molecule type" value="Genomic_DNA"/>
</dbReference>
<protein>
    <recommendedName>
        <fullName evidence="17">Ion transport domain-containing protein</fullName>
    </recommendedName>
</protein>
<dbReference type="AlphaFoldDB" id="A0A813ZV44"/>
<keyword evidence="14" id="KW-0407">Ion channel</keyword>
<evidence type="ECO:0000256" key="16">
    <source>
        <dbReference type="SAM" id="Phobius"/>
    </source>
</evidence>
<feature type="transmembrane region" description="Helical" evidence="16">
    <location>
        <begin position="678"/>
        <end position="706"/>
    </location>
</feature>
<dbReference type="InterPro" id="IPR008949">
    <property type="entry name" value="Isoprenoid_synthase_dom_sf"/>
</dbReference>
<dbReference type="PROSITE" id="PS00723">
    <property type="entry name" value="POLYPRENYL_SYNTHASE_1"/>
    <property type="match status" value="1"/>
</dbReference>
<dbReference type="SUPFAM" id="SSF48403">
    <property type="entry name" value="Ankyrin repeat"/>
    <property type="match status" value="1"/>
</dbReference>
<dbReference type="Pfam" id="PF00348">
    <property type="entry name" value="polyprenyl_synt"/>
    <property type="match status" value="1"/>
</dbReference>
<dbReference type="PROSITE" id="PS00444">
    <property type="entry name" value="POLYPRENYL_SYNTHASE_2"/>
    <property type="match status" value="1"/>
</dbReference>
<evidence type="ECO:0000256" key="12">
    <source>
        <dbReference type="ARBA" id="ARBA00023065"/>
    </source>
</evidence>
<keyword evidence="3" id="KW-1003">Cell membrane</keyword>
<evidence type="ECO:0000256" key="9">
    <source>
        <dbReference type="ARBA" id="ARBA00022837"/>
    </source>
</evidence>
<keyword evidence="13 16" id="KW-0472">Membrane</keyword>
<evidence type="ECO:0000256" key="3">
    <source>
        <dbReference type="ARBA" id="ARBA00022475"/>
    </source>
</evidence>
<feature type="transmembrane region" description="Helical" evidence="16">
    <location>
        <begin position="499"/>
        <end position="522"/>
    </location>
</feature>
<dbReference type="SFLD" id="SFLDS00005">
    <property type="entry name" value="Isoprenoid_Synthase_Type_I"/>
    <property type="match status" value="1"/>
</dbReference>
<dbReference type="Gene3D" id="1.25.40.20">
    <property type="entry name" value="Ankyrin repeat-containing domain"/>
    <property type="match status" value="1"/>
</dbReference>
<dbReference type="InterPro" id="IPR033749">
    <property type="entry name" value="Polyprenyl_synt_CS"/>
</dbReference>
<dbReference type="Pfam" id="PF00520">
    <property type="entry name" value="Ion_trans"/>
    <property type="match status" value="1"/>
</dbReference>
<evidence type="ECO:0000313" key="20">
    <source>
        <dbReference type="Proteomes" id="UP000663829"/>
    </source>
</evidence>
<evidence type="ECO:0000256" key="11">
    <source>
        <dbReference type="ARBA" id="ARBA00022989"/>
    </source>
</evidence>
<dbReference type="Pfam" id="PF13637">
    <property type="entry name" value="Ank_4"/>
    <property type="match status" value="1"/>
</dbReference>
<evidence type="ECO:0000313" key="18">
    <source>
        <dbReference type="EMBL" id="CAF0903676.1"/>
    </source>
</evidence>
<keyword evidence="7" id="KW-0479">Metal-binding</keyword>
<evidence type="ECO:0000256" key="14">
    <source>
        <dbReference type="ARBA" id="ARBA00023303"/>
    </source>
</evidence>
<evidence type="ECO:0000256" key="1">
    <source>
        <dbReference type="ARBA" id="ARBA00004651"/>
    </source>
</evidence>
<dbReference type="OrthoDB" id="533508at2759"/>
<dbReference type="InterPro" id="IPR005821">
    <property type="entry name" value="Ion_trans_dom"/>
</dbReference>
<keyword evidence="10" id="KW-0460">Magnesium</keyword>
<feature type="transmembrane region" description="Helical" evidence="16">
    <location>
        <begin position="608"/>
        <end position="630"/>
    </location>
</feature>
<gene>
    <name evidence="18" type="ORF">GPM918_LOCUS8772</name>
    <name evidence="19" type="ORF">SRO942_LOCUS8774</name>
</gene>
<keyword evidence="2" id="KW-0813">Transport</keyword>
<dbReference type="InterPro" id="IPR002110">
    <property type="entry name" value="Ankyrin_rpt"/>
</dbReference>
<dbReference type="SFLD" id="SFLDG01017">
    <property type="entry name" value="Polyprenyl_Transferase_Like"/>
    <property type="match status" value="1"/>
</dbReference>
<keyword evidence="15" id="KW-0040">ANK repeat</keyword>
<dbReference type="FunFam" id="1.25.40.20:FF:000181">
    <property type="entry name" value="Nanchung, isoform A"/>
    <property type="match status" value="1"/>
</dbReference>
<feature type="repeat" description="ANK" evidence="15">
    <location>
        <begin position="264"/>
        <end position="296"/>
    </location>
</feature>
<dbReference type="GO" id="GO:0005262">
    <property type="term" value="F:calcium channel activity"/>
    <property type="evidence" value="ECO:0007669"/>
    <property type="project" value="UniProtKB-KW"/>
</dbReference>
<dbReference type="GO" id="GO:0046872">
    <property type="term" value="F:metal ion binding"/>
    <property type="evidence" value="ECO:0007669"/>
    <property type="project" value="UniProtKB-KW"/>
</dbReference>
<organism evidence="18 20">
    <name type="scientific">Didymodactylos carnosus</name>
    <dbReference type="NCBI Taxonomy" id="1234261"/>
    <lineage>
        <taxon>Eukaryota</taxon>
        <taxon>Metazoa</taxon>
        <taxon>Spiralia</taxon>
        <taxon>Gnathifera</taxon>
        <taxon>Rotifera</taxon>
        <taxon>Eurotatoria</taxon>
        <taxon>Bdelloidea</taxon>
        <taxon>Philodinida</taxon>
        <taxon>Philodinidae</taxon>
        <taxon>Didymodactylos</taxon>
    </lineage>
</organism>
<feature type="domain" description="Ion transport" evidence="17">
    <location>
        <begin position="502"/>
        <end position="710"/>
    </location>
</feature>
<dbReference type="PANTHER" id="PTHR10582">
    <property type="entry name" value="TRANSIENT RECEPTOR POTENTIAL ION CHANNEL PROTEIN"/>
    <property type="match status" value="1"/>
</dbReference>
<dbReference type="GO" id="GO:0008299">
    <property type="term" value="P:isoprenoid biosynthetic process"/>
    <property type="evidence" value="ECO:0007669"/>
    <property type="project" value="InterPro"/>
</dbReference>
<dbReference type="InterPro" id="IPR024862">
    <property type="entry name" value="TRPV"/>
</dbReference>
<keyword evidence="6 16" id="KW-0812">Transmembrane</keyword>
<dbReference type="PANTHER" id="PTHR10582:SF28">
    <property type="entry name" value="NANCHUNG, ISOFORM B"/>
    <property type="match status" value="1"/>
</dbReference>
<keyword evidence="4" id="KW-0109">Calcium transport</keyword>
<comment type="subcellular location">
    <subcellularLocation>
        <location evidence="1">Cell membrane</location>
        <topology evidence="1">Multi-pass membrane protein</topology>
    </subcellularLocation>
</comment>
<reference evidence="18" key="1">
    <citation type="submission" date="2021-02" db="EMBL/GenBank/DDBJ databases">
        <authorList>
            <person name="Nowell W R."/>
        </authorList>
    </citation>
    <scope>NUCLEOTIDE SEQUENCE</scope>
</reference>
<evidence type="ECO:0000256" key="5">
    <source>
        <dbReference type="ARBA" id="ARBA00022673"/>
    </source>
</evidence>
<dbReference type="CDD" id="cd00685">
    <property type="entry name" value="Trans_IPPS_HT"/>
    <property type="match status" value="1"/>
</dbReference>
<sequence>MGNAGSEVASGVKAQIQSGGQAPELYRLVDLKGGGELVDVMRIANRTKDYTQIDTIIREDVSKFLYNDGKGKRVPLSELIRRRNRTYNKLKSIVTAKPLDEEQMNGELTKRACWDLDKRGGVGETILHVCFLNSTTVHSALAKRLIRHFPNLINDIYVDDEYYGENVLHIAIVNEEPATVKFLLDNGVDFTQRCCGVFFCPEDQLNSRVDNFTKECPDVSIATNYQGYCYFGEYPLSFAAVLQQEESVRLLVAKGADPNCQDSNGNTALHMCVIHNKLAMFDLLFELGASFGIKNRQGLTPLTLAAVLARKDLFDHILQTTRDIYWQYGNITCAGYPLEDIDTIGKDGSMNDTSALNIIVRGETAGHLDMMDGLIVQLLVEKWMTFIKFKFFQRMAIFSLYFAICAIAMLIRGIYQVPSNCIKHELIDKQDTDVKALIIQNLSCRCHYVSFLFKEKSSSRISIETMNSNTRLDVEQISVFNNSTDPDDNNIDENKNNPLVYALTLFDSLSIAGAVAYILFTVRELSYQYFKLASFVYVNDPTRVLFLFSCLLTIALIPARLTCSYDVDDILCVFAMLARAPYFFFFCRGFRSTGPFVVMIYTMIRGDLLRFFLIFVVFMTGFSQALHILFVRIECDNDFETNIGTFFRMFCVTLQQVSDAYKNFAKHPNVGIQVIAKIIFVTYIITAAVLLVNMLIAMMGNTYAMVNERKKEWLRQWAKIMLIVEQGVSREERLLQQSKYAKKMANGGNVLVIRLEQTPDERESVKSMHTAYFDQIKKQLEPEKINTMSSISTELPLNGTSLEILNYYYDTVVSDLMSIYGPESSLNPYVQMTLSRFKTVINYNVPDGKKIRGTLVIDTVRVLSSSLNEDLYKKASIVAWCIELMQSAFLVTDDFMDHSLTRRGKQCWYLKTREKEHSINDSFYLYSCTFILLLKYCPESLQIYKLFNETFQRTVIGQSLDVESESYFPTIDLYTEDYYFTVIQWKTAYYTIYLPVLCGILLTPAEHHISTNVELEKVLLDIGCYFQVQDDFLDCYGDINITGKIGTDIQEKKCSWLIVQAMKKCNNNDRQVLIDNYGQDNLDNVNKVKDIYKKLDLSNEYKQYAQKTYADIMERIDKNFQQSKILIVLKKILNSIHERSK</sequence>
<name>A0A813ZV44_9BILA</name>
<dbReference type="PROSITE" id="PS50297">
    <property type="entry name" value="ANK_REP_REGION"/>
    <property type="match status" value="3"/>
</dbReference>
<proteinExistence type="predicted"/>
<evidence type="ECO:0000313" key="19">
    <source>
        <dbReference type="EMBL" id="CAF3685801.1"/>
    </source>
</evidence>
<evidence type="ECO:0000256" key="15">
    <source>
        <dbReference type="PROSITE-ProRule" id="PRU00023"/>
    </source>
</evidence>
<keyword evidence="8" id="KW-0677">Repeat</keyword>